<dbReference type="InterPro" id="IPR049174">
    <property type="entry name" value="Beta-AFase-like"/>
</dbReference>
<sequence>MTVTDTAPSPVAAVKTQVVPTVGAIHCLAPLTMDEVTFTSGFWADRQTTNASGTIPHCLAWEERIGWIENFERARAGTIAGHHAGLWFADSDVYKLIEAMAWEVGRVGGNRQGRALETEIQRLGAIIEAAQDDDGYINTRYGKPGVEDRYTNFPMGHELYCTGHLIQAAIARLRCGRNADDVIVRTALRNADHVCATFGVGGVEAVGGHPEIEVALVELYRATGERRYLDQAQIFLDRRGHGLLGDFELGREYFQDDTPVREEVVARGHAVRALYLMAGAIDAAMECGDRDLLGIVRAQYDRTLARRTYLTGGMGSRHEGESFGDDYELPTDRCYCETCAGIASVMVAWRLLLATGDVHYADVIERTLYNVVAASPAADGRSFFYANPLQVRVPGKEAVAGKLSLRSGTSLRAPWFEVSCCPTNIARTLASLAGASVTRSVGADVAVPEIQVHHLTSMNVSTTVTAKCCGDQCDGAAAALAFHLRTDYPTDGRIVLVIDEAPAFPVRLAVRIPSWASGAARLDGAVVKSATGSGYAVVEGVLVAGEEHILELPMAPRVTHPHPRIDAVRGQIAIERGPLVLCAESVDLPEGLTTEDIEVAPNAGPILDAAGRVTIEARPAMTANDWPYDYNFASGSGSTFALPLVPYYSWGNRGPATMRVWLPQSIS</sequence>
<feature type="domain" description="Non-reducing end beta-L-arabinofuranosidase-like GH127 catalytic" evidence="1">
    <location>
        <begin position="35"/>
        <end position="433"/>
    </location>
</feature>
<dbReference type="Pfam" id="PF20737">
    <property type="entry name" value="Glyco_hydro127C"/>
    <property type="match status" value="1"/>
</dbReference>
<accession>A0A1L7RHL4</accession>
<dbReference type="InterPro" id="IPR049046">
    <property type="entry name" value="Beta-AFase-like_GH127_middle"/>
</dbReference>
<protein>
    <submittedName>
        <fullName evidence="4">Cytoplasmic protein</fullName>
    </submittedName>
</protein>
<evidence type="ECO:0000259" key="1">
    <source>
        <dbReference type="Pfam" id="PF07944"/>
    </source>
</evidence>
<dbReference type="InterPro" id="IPR049049">
    <property type="entry name" value="Beta-AFase-like_GH127_C"/>
</dbReference>
<evidence type="ECO:0000259" key="2">
    <source>
        <dbReference type="Pfam" id="PF20736"/>
    </source>
</evidence>
<dbReference type="InterPro" id="IPR008928">
    <property type="entry name" value="6-hairpin_glycosidase_sf"/>
</dbReference>
<proteinExistence type="predicted"/>
<gene>
    <name evidence="4" type="ORF">AAM4_0264</name>
</gene>
<dbReference type="InterPro" id="IPR012878">
    <property type="entry name" value="Beta-AFase-like_GH127_cat"/>
</dbReference>
<feature type="domain" description="Non-reducing end beta-L-arabinofuranosidase-like GH127 middle" evidence="2">
    <location>
        <begin position="478"/>
        <end position="554"/>
    </location>
</feature>
<dbReference type="Pfam" id="PF07944">
    <property type="entry name" value="Beta-AFase-like_GH127_cat"/>
    <property type="match status" value="1"/>
</dbReference>
<dbReference type="Pfam" id="PF20736">
    <property type="entry name" value="Glyco_hydro127M"/>
    <property type="match status" value="1"/>
</dbReference>
<organism evidence="4">
    <name type="scientific">Actinomyces succiniciruminis</name>
    <dbReference type="NCBI Taxonomy" id="1522002"/>
    <lineage>
        <taxon>Bacteria</taxon>
        <taxon>Bacillati</taxon>
        <taxon>Actinomycetota</taxon>
        <taxon>Actinomycetes</taxon>
        <taxon>Actinomycetales</taxon>
        <taxon>Actinomycetaceae</taxon>
        <taxon>Actinomyces</taxon>
    </lineage>
</organism>
<dbReference type="SUPFAM" id="SSF48208">
    <property type="entry name" value="Six-hairpin glycosidases"/>
    <property type="match status" value="1"/>
</dbReference>
<name>A0A1L7RHL4_9ACTO</name>
<evidence type="ECO:0000259" key="3">
    <source>
        <dbReference type="Pfam" id="PF20737"/>
    </source>
</evidence>
<reference evidence="4" key="1">
    <citation type="submission" date="2014-07" db="EMBL/GenBank/DDBJ databases">
        <authorList>
            <person name="Zhang J.E."/>
            <person name="Yang H."/>
            <person name="Guo J."/>
            <person name="Deng Z."/>
            <person name="Luo H."/>
            <person name="Luo M."/>
            <person name="Zhao B."/>
        </authorList>
    </citation>
    <scope>NUCLEOTIDE SEQUENCE</scope>
    <source>
        <strain evidence="4">AM4</strain>
    </source>
</reference>
<evidence type="ECO:0000313" key="4">
    <source>
        <dbReference type="EMBL" id="CED90159.1"/>
    </source>
</evidence>
<dbReference type="EMBL" id="LK995468">
    <property type="protein sequence ID" value="CED90159.1"/>
    <property type="molecule type" value="Genomic_DNA"/>
</dbReference>
<dbReference type="PANTHER" id="PTHR43465:SF2">
    <property type="entry name" value="DUF1680 DOMAIN PROTEIN (AFU_ORTHOLOGUE AFUA_1G08910)"/>
    <property type="match status" value="1"/>
</dbReference>
<dbReference type="GO" id="GO:0005975">
    <property type="term" value="P:carbohydrate metabolic process"/>
    <property type="evidence" value="ECO:0007669"/>
    <property type="project" value="InterPro"/>
</dbReference>
<feature type="domain" description="Non-reducing end beta-L-arabinofuranosidase-like GH127 C-terminal" evidence="3">
    <location>
        <begin position="556"/>
        <end position="663"/>
    </location>
</feature>
<dbReference type="PANTHER" id="PTHR43465">
    <property type="entry name" value="DUF1680 DOMAIN PROTEIN (AFU_ORTHOLOGUE AFUA_1G08910)"/>
    <property type="match status" value="1"/>
</dbReference>
<dbReference type="AlphaFoldDB" id="A0A1L7RHL4"/>
<dbReference type="RefSeq" id="WP_210578440.1">
    <property type="nucleotide sequence ID" value="NZ_LK995468.1"/>
</dbReference>